<proteinExistence type="predicted"/>
<name>A0ACB8DDW4_DERSI</name>
<organism evidence="1 2">
    <name type="scientific">Dermacentor silvarum</name>
    <name type="common">Tick</name>
    <dbReference type="NCBI Taxonomy" id="543639"/>
    <lineage>
        <taxon>Eukaryota</taxon>
        <taxon>Metazoa</taxon>
        <taxon>Ecdysozoa</taxon>
        <taxon>Arthropoda</taxon>
        <taxon>Chelicerata</taxon>
        <taxon>Arachnida</taxon>
        <taxon>Acari</taxon>
        <taxon>Parasitiformes</taxon>
        <taxon>Ixodida</taxon>
        <taxon>Ixodoidea</taxon>
        <taxon>Ixodidae</taxon>
        <taxon>Rhipicephalinae</taxon>
        <taxon>Dermacentor</taxon>
    </lineage>
</organism>
<reference evidence="1" key="1">
    <citation type="submission" date="2020-05" db="EMBL/GenBank/DDBJ databases">
        <title>Large-scale comparative analyses of tick genomes elucidate their genetic diversity and vector capacities.</title>
        <authorList>
            <person name="Jia N."/>
            <person name="Wang J."/>
            <person name="Shi W."/>
            <person name="Du L."/>
            <person name="Sun Y."/>
            <person name="Zhan W."/>
            <person name="Jiang J."/>
            <person name="Wang Q."/>
            <person name="Zhang B."/>
            <person name="Ji P."/>
            <person name="Sakyi L.B."/>
            <person name="Cui X."/>
            <person name="Yuan T."/>
            <person name="Jiang B."/>
            <person name="Yang W."/>
            <person name="Lam T.T.-Y."/>
            <person name="Chang Q."/>
            <person name="Ding S."/>
            <person name="Wang X."/>
            <person name="Zhu J."/>
            <person name="Ruan X."/>
            <person name="Zhao L."/>
            <person name="Wei J."/>
            <person name="Que T."/>
            <person name="Du C."/>
            <person name="Cheng J."/>
            <person name="Dai P."/>
            <person name="Han X."/>
            <person name="Huang E."/>
            <person name="Gao Y."/>
            <person name="Liu J."/>
            <person name="Shao H."/>
            <person name="Ye R."/>
            <person name="Li L."/>
            <person name="Wei W."/>
            <person name="Wang X."/>
            <person name="Wang C."/>
            <person name="Yang T."/>
            <person name="Huo Q."/>
            <person name="Li W."/>
            <person name="Guo W."/>
            <person name="Chen H."/>
            <person name="Zhou L."/>
            <person name="Ni X."/>
            <person name="Tian J."/>
            <person name="Zhou Y."/>
            <person name="Sheng Y."/>
            <person name="Liu T."/>
            <person name="Pan Y."/>
            <person name="Xia L."/>
            <person name="Li J."/>
            <person name="Zhao F."/>
            <person name="Cao W."/>
        </authorList>
    </citation>
    <scope>NUCLEOTIDE SEQUENCE</scope>
    <source>
        <strain evidence="1">Dsil-2018</strain>
    </source>
</reference>
<dbReference type="Proteomes" id="UP000821865">
    <property type="component" value="Chromosome 2"/>
</dbReference>
<evidence type="ECO:0000313" key="1">
    <source>
        <dbReference type="EMBL" id="KAH7966304.1"/>
    </source>
</evidence>
<dbReference type="EMBL" id="CM023471">
    <property type="protein sequence ID" value="KAH7966304.1"/>
    <property type="molecule type" value="Genomic_DNA"/>
</dbReference>
<comment type="caution">
    <text evidence="1">The sequence shown here is derived from an EMBL/GenBank/DDBJ whole genome shotgun (WGS) entry which is preliminary data.</text>
</comment>
<sequence>MAEASALDTKNADGRSSATTEEDMDLTGPSTNKTDGIKPTTTQCETIERTTTEDDWHTLYTATAENIRQATKKALAQPKGMEECETACDRMCIMVAGQMTCLGTLPHLRDKFGTGYTMQLVMAHTKPPAGEVESADIPMEGKASKTLDEKVANLFPGVRVLGKHDNVHTYHVKEKLPWSIVFEKVEELEESHTFRHVMVQDTNLEQIFIAFAEKQGAPGPA</sequence>
<gene>
    <name evidence="1" type="ORF">HPB49_015210</name>
</gene>
<protein>
    <submittedName>
        <fullName evidence="1">Uncharacterized protein</fullName>
    </submittedName>
</protein>
<accession>A0ACB8DDW4</accession>
<evidence type="ECO:0000313" key="2">
    <source>
        <dbReference type="Proteomes" id="UP000821865"/>
    </source>
</evidence>
<keyword evidence="2" id="KW-1185">Reference proteome</keyword>